<keyword evidence="1" id="KW-0472">Membrane</keyword>
<protein>
    <submittedName>
        <fullName evidence="2">Uncharacterized protein</fullName>
    </submittedName>
</protein>
<sequence>MKPSEKKKRLVSELAKLHQALNVDQLYCWPKHKTTKDWLVETASVLKNLDEGDYQEFLRLGKTISPSEPREERKKSASEIDNFVSRKVAEYKRYDFSGLDSRDILSITLNKSHRDKNGLISILRSKFKINWFVLLFIILIVFLLILNGYSPTKLTIKFPFIEGEFEKPQKFIDTPQATLSSNVEESRNVQSVTTPTTVRTLEPLETGKNIDRLPDNMYGFEDSIDIAAYIKYPNNFPLKLSNSNYKNFEIQKINNVIYLLGFIGDESFSKIGEISNSKPIDLVLFPASWGSMKHLIAIPFDSISNIEHRRVDLDYNNSIGILDLSTNKIFTGVTAHIKN</sequence>
<dbReference type="EMBL" id="MFAQ01000002">
    <property type="protein sequence ID" value="OGD84117.1"/>
    <property type="molecule type" value="Genomic_DNA"/>
</dbReference>
<organism evidence="2 3">
    <name type="scientific">Candidatus Collierbacteria bacterium RIFOXYD1_FULL_40_9</name>
    <dbReference type="NCBI Taxonomy" id="1817731"/>
    <lineage>
        <taxon>Bacteria</taxon>
        <taxon>Candidatus Collieribacteriota</taxon>
    </lineage>
</organism>
<evidence type="ECO:0000313" key="3">
    <source>
        <dbReference type="Proteomes" id="UP000179237"/>
    </source>
</evidence>
<dbReference type="Proteomes" id="UP000179237">
    <property type="component" value="Unassembled WGS sequence"/>
</dbReference>
<reference evidence="2 3" key="1">
    <citation type="journal article" date="2016" name="Nat. Commun.">
        <title>Thousands of microbial genomes shed light on interconnected biogeochemical processes in an aquifer system.</title>
        <authorList>
            <person name="Anantharaman K."/>
            <person name="Brown C.T."/>
            <person name="Hug L.A."/>
            <person name="Sharon I."/>
            <person name="Castelle C.J."/>
            <person name="Probst A.J."/>
            <person name="Thomas B.C."/>
            <person name="Singh A."/>
            <person name="Wilkins M.J."/>
            <person name="Karaoz U."/>
            <person name="Brodie E.L."/>
            <person name="Williams K.H."/>
            <person name="Hubbard S.S."/>
            <person name="Banfield J.F."/>
        </authorList>
    </citation>
    <scope>NUCLEOTIDE SEQUENCE [LARGE SCALE GENOMIC DNA]</scope>
</reference>
<name>A0A1F5FWY1_9BACT</name>
<keyword evidence="1" id="KW-0812">Transmembrane</keyword>
<evidence type="ECO:0000256" key="1">
    <source>
        <dbReference type="SAM" id="Phobius"/>
    </source>
</evidence>
<keyword evidence="1" id="KW-1133">Transmembrane helix</keyword>
<feature type="transmembrane region" description="Helical" evidence="1">
    <location>
        <begin position="129"/>
        <end position="149"/>
    </location>
</feature>
<accession>A0A1F5FWY1</accession>
<gene>
    <name evidence="2" type="ORF">A2572_03255</name>
</gene>
<evidence type="ECO:0000313" key="2">
    <source>
        <dbReference type="EMBL" id="OGD84117.1"/>
    </source>
</evidence>
<comment type="caution">
    <text evidence="2">The sequence shown here is derived from an EMBL/GenBank/DDBJ whole genome shotgun (WGS) entry which is preliminary data.</text>
</comment>
<dbReference type="AlphaFoldDB" id="A0A1F5FWY1"/>
<proteinExistence type="predicted"/>